<dbReference type="InterPro" id="IPR048502">
    <property type="entry name" value="NamZ_N"/>
</dbReference>
<dbReference type="GO" id="GO:0033922">
    <property type="term" value="F:peptidoglycan beta-N-acetylmuramidase activity"/>
    <property type="evidence" value="ECO:0007669"/>
    <property type="project" value="InterPro"/>
</dbReference>
<comment type="caution">
    <text evidence="3">The sequence shown here is derived from an EMBL/GenBank/DDBJ whole genome shotgun (WGS) entry which is preliminary data.</text>
</comment>
<feature type="domain" description="Peptidoglycan beta-N-acetylmuramidase NamZ N-terminal" evidence="1">
    <location>
        <begin position="27"/>
        <end position="230"/>
    </location>
</feature>
<dbReference type="InterPro" id="IPR008302">
    <property type="entry name" value="NamZ"/>
</dbReference>
<dbReference type="PANTHER" id="PTHR42915">
    <property type="entry name" value="HYPOTHETICAL 460 KDA PROTEIN IN FEUA-SIGW INTERGENIC REGION [PRECURSOR]"/>
    <property type="match status" value="1"/>
</dbReference>
<reference evidence="3" key="1">
    <citation type="submission" date="2022-06" db="EMBL/GenBank/DDBJ databases">
        <title>Aeoliella straminimaris, a novel planctomycete from sediments.</title>
        <authorList>
            <person name="Vitorino I.R."/>
            <person name="Lage O.M."/>
        </authorList>
    </citation>
    <scope>NUCLEOTIDE SEQUENCE</scope>
    <source>
        <strain evidence="3">ICT_H6.2</strain>
    </source>
</reference>
<evidence type="ECO:0000313" key="4">
    <source>
        <dbReference type="Proteomes" id="UP001155241"/>
    </source>
</evidence>
<dbReference type="Gene3D" id="3.40.50.12170">
    <property type="entry name" value="Uncharacterised protein PF07075, DUF1343"/>
    <property type="match status" value="1"/>
</dbReference>
<dbReference type="PIRSF" id="PIRSF016719">
    <property type="entry name" value="UCP016719"/>
    <property type="match status" value="1"/>
</dbReference>
<gene>
    <name evidence="3" type="ORF">NG895_11225</name>
</gene>
<dbReference type="Proteomes" id="UP001155241">
    <property type="component" value="Unassembled WGS sequence"/>
</dbReference>
<name>A0A9X2FH51_9BACT</name>
<keyword evidence="4" id="KW-1185">Reference proteome</keyword>
<dbReference type="PANTHER" id="PTHR42915:SF1">
    <property type="entry name" value="PEPTIDOGLYCAN BETA-N-ACETYLMURAMIDASE NAMZ"/>
    <property type="match status" value="1"/>
</dbReference>
<dbReference type="AlphaFoldDB" id="A0A9X2FH51"/>
<dbReference type="Pfam" id="PF20732">
    <property type="entry name" value="NamZ_C"/>
    <property type="match status" value="1"/>
</dbReference>
<dbReference type="Gene3D" id="3.90.1150.140">
    <property type="match status" value="1"/>
</dbReference>
<dbReference type="Pfam" id="PF07075">
    <property type="entry name" value="NamZ_N"/>
    <property type="match status" value="1"/>
</dbReference>
<sequence length="397" mass="42568">MSSPRVGYGIDEVVSGHASPPAGGRYGLLTNDAARAAGAPHKLSRRALLDAGVRLVRLFSPEHGIAATAADGASVPDGVDPVTGLEVVSLYGERMRPEPAMLDGLDGVLVDLPDIGARFYTFIWSMSHMLEACGQAGLPVWVLDRPNPIGGDLAAAEGPMLDVGTCASFLGRYAMPIRHSITMGELACLWNDEQHLDVDLKVVPAVGWNRADHQPASGVPFVPTSPAMPRYTSALFYPGVCLFEATNLSVGRGTAHPFEQIGAPWLDAEKLNTAFASLGLPGVESQPVQFTPVVPPHEGQCCEGVRLKVVDAQALRPVAMGLLLLACAMQHSRGEFHWHRYPTAANPQGDCHFELLVGRQGVAAMLADRSADLRQRVETLTAVPDWRERVEPHLIYS</sequence>
<evidence type="ECO:0000259" key="1">
    <source>
        <dbReference type="Pfam" id="PF07075"/>
    </source>
</evidence>
<dbReference type="RefSeq" id="WP_252852579.1">
    <property type="nucleotide sequence ID" value="NZ_JAMXLR010000036.1"/>
</dbReference>
<evidence type="ECO:0000259" key="2">
    <source>
        <dbReference type="Pfam" id="PF20732"/>
    </source>
</evidence>
<protein>
    <submittedName>
        <fullName evidence="3">DUF1343 domain-containing protein</fullName>
    </submittedName>
</protein>
<evidence type="ECO:0000313" key="3">
    <source>
        <dbReference type="EMBL" id="MCO6044476.1"/>
    </source>
</evidence>
<dbReference type="InterPro" id="IPR048503">
    <property type="entry name" value="NamZ_C"/>
</dbReference>
<dbReference type="EMBL" id="JAMXLR010000036">
    <property type="protein sequence ID" value="MCO6044476.1"/>
    <property type="molecule type" value="Genomic_DNA"/>
</dbReference>
<proteinExistence type="predicted"/>
<organism evidence="3 4">
    <name type="scientific">Aeoliella straminimaris</name>
    <dbReference type="NCBI Taxonomy" id="2954799"/>
    <lineage>
        <taxon>Bacteria</taxon>
        <taxon>Pseudomonadati</taxon>
        <taxon>Planctomycetota</taxon>
        <taxon>Planctomycetia</taxon>
        <taxon>Pirellulales</taxon>
        <taxon>Lacipirellulaceae</taxon>
        <taxon>Aeoliella</taxon>
    </lineage>
</organism>
<feature type="domain" description="Peptidoglycan beta-N-acetylmuramidase NamZ C-terminal" evidence="2">
    <location>
        <begin position="235"/>
        <end position="396"/>
    </location>
</feature>
<accession>A0A9X2FH51</accession>